<dbReference type="InterPro" id="IPR001509">
    <property type="entry name" value="Epimerase_deHydtase"/>
</dbReference>
<proteinExistence type="predicted"/>
<reference evidence="2 3" key="1">
    <citation type="submission" date="2018-03" db="EMBL/GenBank/DDBJ databases">
        <title>Genomic Encyclopedia of Archaeal and Bacterial Type Strains, Phase II (KMG-II): from individual species to whole genera.</title>
        <authorList>
            <person name="Goeker M."/>
        </authorList>
    </citation>
    <scope>NUCLEOTIDE SEQUENCE [LARGE SCALE GENOMIC DNA]</scope>
    <source>
        <strain evidence="2 3">DSM 100214</strain>
    </source>
</reference>
<accession>A0A2V3PLU8</accession>
<name>A0A2V3PLU8_9BACT</name>
<dbReference type="OrthoDB" id="329806at2"/>
<dbReference type="SUPFAM" id="SSF51735">
    <property type="entry name" value="NAD(P)-binding Rossmann-fold domains"/>
    <property type="match status" value="1"/>
</dbReference>
<dbReference type="Pfam" id="PF01370">
    <property type="entry name" value="Epimerase"/>
    <property type="match status" value="1"/>
</dbReference>
<dbReference type="InterPro" id="IPR036291">
    <property type="entry name" value="NAD(P)-bd_dom_sf"/>
</dbReference>
<evidence type="ECO:0000259" key="1">
    <source>
        <dbReference type="Pfam" id="PF01370"/>
    </source>
</evidence>
<dbReference type="Proteomes" id="UP000247973">
    <property type="component" value="Unassembled WGS sequence"/>
</dbReference>
<keyword evidence="3" id="KW-1185">Reference proteome</keyword>
<dbReference type="EMBL" id="QICL01000017">
    <property type="protein sequence ID" value="PXV62808.1"/>
    <property type="molecule type" value="Genomic_DNA"/>
</dbReference>
<sequence>MKKTILLTGAYGFVGSNLANYLKSEYTIWALDIKEFKVGLYDKYFSWTDFSSIPFDEIDTVIHLAGKAHDTKGKSQANEYFEINTGLTQKIYDRFLSSQAKRFIFFSSVKAAADSVEEGFLTEEIIPNPKGAYGESKIKAEDYILSQNSGNKKYYILRPCMIHGPGNKGNLNLLYTFIQKGIPYPLGAFDNKRSFTSIDNLSYIIEKIVSLDIDKGIYNIADDVPLSTNELIRIICKGVNQKPKIWKFPVPLVTWGAKVGDLLHLPLNTFRLNKLTENYLVSNEKIKRAIGVDTLPVSSADGLEKTIKSFNE</sequence>
<evidence type="ECO:0000313" key="3">
    <source>
        <dbReference type="Proteomes" id="UP000247973"/>
    </source>
</evidence>
<dbReference type="PANTHER" id="PTHR43245">
    <property type="entry name" value="BIFUNCTIONAL POLYMYXIN RESISTANCE PROTEIN ARNA"/>
    <property type="match status" value="1"/>
</dbReference>
<dbReference type="Gene3D" id="3.40.50.720">
    <property type="entry name" value="NAD(P)-binding Rossmann-like Domain"/>
    <property type="match status" value="1"/>
</dbReference>
<gene>
    <name evidence="2" type="ORF">CLV62_11724</name>
</gene>
<feature type="domain" description="NAD-dependent epimerase/dehydratase" evidence="1">
    <location>
        <begin position="5"/>
        <end position="221"/>
    </location>
</feature>
<dbReference type="AlphaFoldDB" id="A0A2V3PLU8"/>
<evidence type="ECO:0000313" key="2">
    <source>
        <dbReference type="EMBL" id="PXV62808.1"/>
    </source>
</evidence>
<comment type="caution">
    <text evidence="2">The sequence shown here is derived from an EMBL/GenBank/DDBJ whole genome shotgun (WGS) entry which is preliminary data.</text>
</comment>
<organism evidence="2 3">
    <name type="scientific">Dysgonomonas alginatilytica</name>
    <dbReference type="NCBI Taxonomy" id="1605892"/>
    <lineage>
        <taxon>Bacteria</taxon>
        <taxon>Pseudomonadati</taxon>
        <taxon>Bacteroidota</taxon>
        <taxon>Bacteroidia</taxon>
        <taxon>Bacteroidales</taxon>
        <taxon>Dysgonomonadaceae</taxon>
        <taxon>Dysgonomonas</taxon>
    </lineage>
</organism>
<dbReference type="RefSeq" id="WP_110311220.1">
    <property type="nucleotide sequence ID" value="NZ_QICL01000017.1"/>
</dbReference>
<dbReference type="InterPro" id="IPR050177">
    <property type="entry name" value="Lipid_A_modif_metabolic_enz"/>
</dbReference>
<protein>
    <submittedName>
        <fullName evidence="2">Nucleoside-diphosphate-sugar epimerase</fullName>
    </submittedName>
</protein>